<accession>A0A6L3SUL3</accession>
<keyword evidence="1" id="KW-1133">Transmembrane helix</keyword>
<dbReference type="RefSeq" id="WP_151001892.1">
    <property type="nucleotide sequence ID" value="NZ_BPQY01000430.1"/>
</dbReference>
<comment type="caution">
    <text evidence="2">The sequence shown here is derived from an EMBL/GenBank/DDBJ whole genome shotgun (WGS) entry which is preliminary data.</text>
</comment>
<sequence length="139" mass="14456">MADRSQAGRSPEGRPPSRRALLGEALRAGGDLIGKELKLFQVEADGNIRALAALIARFGFAAILLVGGLLLLVLAFVRALGALIGSQALAALTVGGGFAAITAIFLVLGLRRMSLDTLNPRRSERQLARDARLVGAAGE</sequence>
<dbReference type="Proteomes" id="UP000474159">
    <property type="component" value="Unassembled WGS sequence"/>
</dbReference>
<evidence type="ECO:0000256" key="1">
    <source>
        <dbReference type="SAM" id="Phobius"/>
    </source>
</evidence>
<dbReference type="AlphaFoldDB" id="A0A6L3SUL3"/>
<organism evidence="2 3">
    <name type="scientific">Methylobacterium soli</name>
    <dbReference type="NCBI Taxonomy" id="553447"/>
    <lineage>
        <taxon>Bacteria</taxon>
        <taxon>Pseudomonadati</taxon>
        <taxon>Pseudomonadota</taxon>
        <taxon>Alphaproteobacteria</taxon>
        <taxon>Hyphomicrobiales</taxon>
        <taxon>Methylobacteriaceae</taxon>
        <taxon>Methylobacterium</taxon>
    </lineage>
</organism>
<proteinExistence type="predicted"/>
<keyword evidence="3" id="KW-1185">Reference proteome</keyword>
<protein>
    <submittedName>
        <fullName evidence="2">Phage holin family protein</fullName>
    </submittedName>
</protein>
<dbReference type="Pfam" id="PF07332">
    <property type="entry name" value="Phage_holin_3_6"/>
    <property type="match status" value="1"/>
</dbReference>
<dbReference type="OrthoDB" id="8002483at2"/>
<reference evidence="2 3" key="1">
    <citation type="submission" date="2019-09" db="EMBL/GenBank/DDBJ databases">
        <title>YIM 48816 draft genome.</title>
        <authorList>
            <person name="Jiang L."/>
        </authorList>
    </citation>
    <scope>NUCLEOTIDE SEQUENCE [LARGE SCALE GENOMIC DNA]</scope>
    <source>
        <strain evidence="2 3">YIM 48816</strain>
    </source>
</reference>
<gene>
    <name evidence="2" type="ORF">F6X53_19690</name>
</gene>
<dbReference type="EMBL" id="VZZK01000022">
    <property type="protein sequence ID" value="KAB1077310.1"/>
    <property type="molecule type" value="Genomic_DNA"/>
</dbReference>
<feature type="transmembrane region" description="Helical" evidence="1">
    <location>
        <begin position="58"/>
        <end position="77"/>
    </location>
</feature>
<feature type="transmembrane region" description="Helical" evidence="1">
    <location>
        <begin position="89"/>
        <end position="110"/>
    </location>
</feature>
<evidence type="ECO:0000313" key="2">
    <source>
        <dbReference type="EMBL" id="KAB1077310.1"/>
    </source>
</evidence>
<keyword evidence="1" id="KW-0812">Transmembrane</keyword>
<dbReference type="InterPro" id="IPR009937">
    <property type="entry name" value="Phage_holin_3_6"/>
</dbReference>
<name>A0A6L3SUL3_9HYPH</name>
<keyword evidence="1" id="KW-0472">Membrane</keyword>
<evidence type="ECO:0000313" key="3">
    <source>
        <dbReference type="Proteomes" id="UP000474159"/>
    </source>
</evidence>